<organism evidence="1 2">
    <name type="scientific">Marchantia polymorpha</name>
    <name type="common">Common liverwort</name>
    <name type="synonym">Marchantia aquatica</name>
    <dbReference type="NCBI Taxonomy" id="3197"/>
    <lineage>
        <taxon>Eukaryota</taxon>
        <taxon>Viridiplantae</taxon>
        <taxon>Streptophyta</taxon>
        <taxon>Embryophyta</taxon>
        <taxon>Marchantiophyta</taxon>
        <taxon>Marchantiopsida</taxon>
        <taxon>Marchantiidae</taxon>
        <taxon>Marchantiales</taxon>
        <taxon>Marchantiaceae</taxon>
        <taxon>Marchantia</taxon>
    </lineage>
</organism>
<sequence length="123" mass="13797">MSELSRTAAIARGARLWTRGAAFVLAGSSPERNEGRKAWRRAIFSTMSSDNKGPTCMNLSMGMEFSLGLKEVRDPPRWNNIEGPVSWTRTSLGCVSPGDDKYFGTLHCLHVMWGRTIVRSLWY</sequence>
<dbReference type="Proteomes" id="UP000244005">
    <property type="component" value="Unassembled WGS sequence"/>
</dbReference>
<evidence type="ECO:0000313" key="1">
    <source>
        <dbReference type="EMBL" id="PTQ30187.1"/>
    </source>
</evidence>
<name>A0A2R6W8L6_MARPO</name>
<proteinExistence type="predicted"/>
<evidence type="ECO:0000313" key="2">
    <source>
        <dbReference type="Proteomes" id="UP000244005"/>
    </source>
</evidence>
<keyword evidence="2" id="KW-1185">Reference proteome</keyword>
<dbReference type="Gramene" id="Mp2g18960.1">
    <property type="protein sequence ID" value="Mp2g18960.1.cds"/>
    <property type="gene ID" value="Mp2g18960"/>
</dbReference>
<dbReference type="AlphaFoldDB" id="A0A2R6W8L6"/>
<dbReference type="EMBL" id="KZ772800">
    <property type="protein sequence ID" value="PTQ30187.1"/>
    <property type="molecule type" value="Genomic_DNA"/>
</dbReference>
<accession>A0A2R6W8L6</accession>
<gene>
    <name evidence="1" type="ORF">MARPO_0128s0011</name>
</gene>
<reference evidence="2" key="1">
    <citation type="journal article" date="2017" name="Cell">
        <title>Insights into land plant evolution garnered from the Marchantia polymorpha genome.</title>
        <authorList>
            <person name="Bowman J.L."/>
            <person name="Kohchi T."/>
            <person name="Yamato K.T."/>
            <person name="Jenkins J."/>
            <person name="Shu S."/>
            <person name="Ishizaki K."/>
            <person name="Yamaoka S."/>
            <person name="Nishihama R."/>
            <person name="Nakamura Y."/>
            <person name="Berger F."/>
            <person name="Adam C."/>
            <person name="Aki S.S."/>
            <person name="Althoff F."/>
            <person name="Araki T."/>
            <person name="Arteaga-Vazquez M.A."/>
            <person name="Balasubrmanian S."/>
            <person name="Barry K."/>
            <person name="Bauer D."/>
            <person name="Boehm C.R."/>
            <person name="Briginshaw L."/>
            <person name="Caballero-Perez J."/>
            <person name="Catarino B."/>
            <person name="Chen F."/>
            <person name="Chiyoda S."/>
            <person name="Chovatia M."/>
            <person name="Davies K.M."/>
            <person name="Delmans M."/>
            <person name="Demura T."/>
            <person name="Dierschke T."/>
            <person name="Dolan L."/>
            <person name="Dorantes-Acosta A.E."/>
            <person name="Eklund D.M."/>
            <person name="Florent S.N."/>
            <person name="Flores-Sandoval E."/>
            <person name="Fujiyama A."/>
            <person name="Fukuzawa H."/>
            <person name="Galik B."/>
            <person name="Grimanelli D."/>
            <person name="Grimwood J."/>
            <person name="Grossniklaus U."/>
            <person name="Hamada T."/>
            <person name="Haseloff J."/>
            <person name="Hetherington A.J."/>
            <person name="Higo A."/>
            <person name="Hirakawa Y."/>
            <person name="Hundley H.N."/>
            <person name="Ikeda Y."/>
            <person name="Inoue K."/>
            <person name="Inoue S.I."/>
            <person name="Ishida S."/>
            <person name="Jia Q."/>
            <person name="Kakita M."/>
            <person name="Kanazawa T."/>
            <person name="Kawai Y."/>
            <person name="Kawashima T."/>
            <person name="Kennedy M."/>
            <person name="Kinose K."/>
            <person name="Kinoshita T."/>
            <person name="Kohara Y."/>
            <person name="Koide E."/>
            <person name="Komatsu K."/>
            <person name="Kopischke S."/>
            <person name="Kubo M."/>
            <person name="Kyozuka J."/>
            <person name="Lagercrantz U."/>
            <person name="Lin S.S."/>
            <person name="Lindquist E."/>
            <person name="Lipzen A.M."/>
            <person name="Lu C.W."/>
            <person name="De Luna E."/>
            <person name="Martienssen R.A."/>
            <person name="Minamino N."/>
            <person name="Mizutani M."/>
            <person name="Mizutani M."/>
            <person name="Mochizuki N."/>
            <person name="Monte I."/>
            <person name="Mosher R."/>
            <person name="Nagasaki H."/>
            <person name="Nakagami H."/>
            <person name="Naramoto S."/>
            <person name="Nishitani K."/>
            <person name="Ohtani M."/>
            <person name="Okamoto T."/>
            <person name="Okumura M."/>
            <person name="Phillips J."/>
            <person name="Pollak B."/>
            <person name="Reinders A."/>
            <person name="Rovekamp M."/>
            <person name="Sano R."/>
            <person name="Sawa S."/>
            <person name="Schmid M.W."/>
            <person name="Shirakawa M."/>
            <person name="Solano R."/>
            <person name="Spunde A."/>
            <person name="Suetsugu N."/>
            <person name="Sugano S."/>
            <person name="Sugiyama A."/>
            <person name="Sun R."/>
            <person name="Suzuki Y."/>
            <person name="Takenaka M."/>
            <person name="Takezawa D."/>
            <person name="Tomogane H."/>
            <person name="Tsuzuki M."/>
            <person name="Ueda T."/>
            <person name="Umeda M."/>
            <person name="Ward J.M."/>
            <person name="Watanabe Y."/>
            <person name="Yazaki K."/>
            <person name="Yokoyama R."/>
            <person name="Yoshitake Y."/>
            <person name="Yotsui I."/>
            <person name="Zachgo S."/>
            <person name="Schmutz J."/>
        </authorList>
    </citation>
    <scope>NUCLEOTIDE SEQUENCE [LARGE SCALE GENOMIC DNA]</scope>
    <source>
        <strain evidence="2">Tak-1</strain>
    </source>
</reference>
<protein>
    <submittedName>
        <fullName evidence="1">Uncharacterized protein</fullName>
    </submittedName>
</protein>